<evidence type="ECO:0000313" key="2">
    <source>
        <dbReference type="Proteomes" id="UP001652661"/>
    </source>
</evidence>
<dbReference type="InterPro" id="IPR031958">
    <property type="entry name" value="DUF4778"/>
</dbReference>
<reference evidence="3" key="2">
    <citation type="submission" date="2025-08" db="UniProtKB">
        <authorList>
            <consortium name="RefSeq"/>
        </authorList>
    </citation>
    <scope>IDENTIFICATION</scope>
    <source>
        <strain evidence="3">14028-0561.14</strain>
        <tissue evidence="3">Whole fly</tissue>
    </source>
</reference>
<reference evidence="2" key="1">
    <citation type="submission" date="2025-05" db="UniProtKB">
        <authorList>
            <consortium name="RefSeq"/>
        </authorList>
    </citation>
    <scope>NUCLEOTIDE SEQUENCE [LARGE SCALE GENOMIC DNA]</scope>
    <source>
        <strain evidence="2">14028-0561.14</strain>
    </source>
</reference>
<proteinExistence type="predicted"/>
<dbReference type="GeneID" id="108072525"/>
<feature type="compositionally biased region" description="Basic residues" evidence="1">
    <location>
        <begin position="738"/>
        <end position="749"/>
    </location>
</feature>
<dbReference type="RefSeq" id="XP_017019187.1">
    <property type="nucleotide sequence ID" value="XM_017163698.3"/>
</dbReference>
<name>A0A6P4HT12_DROKI</name>
<dbReference type="Pfam" id="PF16008">
    <property type="entry name" value="DUF4778"/>
    <property type="match status" value="1"/>
</dbReference>
<feature type="compositionally biased region" description="Basic and acidic residues" evidence="1">
    <location>
        <begin position="690"/>
        <end position="708"/>
    </location>
</feature>
<sequence>MYSCCCRSRGDRTDPMACLPSFPRLQRSSFLEGRQGSSCLSTKRRWGLMNVGMIQALAKMVNQSTERVGQFLHQLTLQLFARILQPLMAGWNTRKIPFTLPDTCELYYGIFDECGNIRCPIPTRTLLILITMMQYFLNLPRECGRKIEGLKRRCKCGSTEDSLKDIHNPGYCRNVVLFGGPRTPRSEPSPRSVIWAGLRRLGYDRSSAGLQSFSSDESIPYGYAPHLCPCQGSGAPRKPAVSQYANISGPMAWQTACERELQSPLLVSDCKQRAPLEQMSPKQVQCYCIANISDLYTAVVQNQHSRQLLTEIKPRKPRIIPCRQEKSRCGGGMMMIPQPYCNSMPWSWLHRDPKKAIQLPNGRVMTLYGGQLIKKGYQRLGCNYDQVKPLRENRLLPDGYSPQDSALQALKPYRPQERVYFTTDNCSKALHNLPQIGYTRDISGQLEDQVNQARLVKDPLDYCQEMMEIDQLRVHKTWSFSRPLSPISSKRIQNNSISKNVLKSNYLERSKIPKRSNQDSSLEPEKANPVKKILQTRNIVSPEASKVMTPDYSGSGEYRKDTDKENSRTKKDSRKVAGESLFFISPARVITSQLKLVKPNMFHSSSMVKSLMNQKSIQSFKSLEKKVHFPVPTIREMQEEPIKPYKYKTKSRDHTQTLHKLYKRSSEENYKEKMNRKAHFQRNILRNRSISRERTKTQSRESKSPESKLRFPNLFLALSRKINERSGNTKEMGPRNIRISHKSRVKTTE</sequence>
<keyword evidence="2" id="KW-1185">Reference proteome</keyword>
<dbReference type="AlphaFoldDB" id="A0A6P4HT12"/>
<evidence type="ECO:0000256" key="1">
    <source>
        <dbReference type="SAM" id="MobiDB-lite"/>
    </source>
</evidence>
<accession>A0A6P4HT12</accession>
<feature type="compositionally biased region" description="Basic and acidic residues" evidence="1">
    <location>
        <begin position="557"/>
        <end position="573"/>
    </location>
</feature>
<organism evidence="2 3">
    <name type="scientific">Drosophila kikkawai</name>
    <name type="common">Fruit fly</name>
    <dbReference type="NCBI Taxonomy" id="30033"/>
    <lineage>
        <taxon>Eukaryota</taxon>
        <taxon>Metazoa</taxon>
        <taxon>Ecdysozoa</taxon>
        <taxon>Arthropoda</taxon>
        <taxon>Hexapoda</taxon>
        <taxon>Insecta</taxon>
        <taxon>Pterygota</taxon>
        <taxon>Neoptera</taxon>
        <taxon>Endopterygota</taxon>
        <taxon>Diptera</taxon>
        <taxon>Brachycera</taxon>
        <taxon>Muscomorpha</taxon>
        <taxon>Ephydroidea</taxon>
        <taxon>Drosophilidae</taxon>
        <taxon>Drosophila</taxon>
        <taxon>Sophophora</taxon>
    </lineage>
</organism>
<feature type="region of interest" description="Disordered" evidence="1">
    <location>
        <begin position="684"/>
        <end position="708"/>
    </location>
</feature>
<gene>
    <name evidence="3" type="primary">LOC108072525</name>
</gene>
<feature type="region of interest" description="Disordered" evidence="1">
    <location>
        <begin position="725"/>
        <end position="749"/>
    </location>
</feature>
<protein>
    <submittedName>
        <fullName evidence="3">Uncharacterized protein</fullName>
    </submittedName>
</protein>
<feature type="region of interest" description="Disordered" evidence="1">
    <location>
        <begin position="508"/>
        <end position="573"/>
    </location>
</feature>
<dbReference type="Proteomes" id="UP001652661">
    <property type="component" value="Chromosome 2L"/>
</dbReference>
<dbReference type="OrthoDB" id="7832529at2759"/>
<evidence type="ECO:0000313" key="3">
    <source>
        <dbReference type="RefSeq" id="XP_017019187.1"/>
    </source>
</evidence>